<dbReference type="InterPro" id="IPR052027">
    <property type="entry name" value="PspC"/>
</dbReference>
<evidence type="ECO:0000313" key="8">
    <source>
        <dbReference type="EMBL" id="PWK52467.1"/>
    </source>
</evidence>
<comment type="subcellular location">
    <subcellularLocation>
        <location evidence="1">Cell membrane</location>
        <topology evidence="1">Single-pass membrane protein</topology>
    </subcellularLocation>
</comment>
<dbReference type="InterPro" id="IPR007168">
    <property type="entry name" value="Phageshock_PspC_N"/>
</dbReference>
<comment type="caution">
    <text evidence="8">The sequence shown here is derived from an EMBL/GenBank/DDBJ whole genome shotgun (WGS) entry which is preliminary data.</text>
</comment>
<evidence type="ECO:0000256" key="2">
    <source>
        <dbReference type="ARBA" id="ARBA00022475"/>
    </source>
</evidence>
<keyword evidence="3 6" id="KW-0812">Transmembrane</keyword>
<evidence type="ECO:0000256" key="3">
    <source>
        <dbReference type="ARBA" id="ARBA00022692"/>
    </source>
</evidence>
<feature type="domain" description="Phage shock protein PspC N-terminal" evidence="7">
    <location>
        <begin position="48"/>
        <end position="105"/>
    </location>
</feature>
<gene>
    <name evidence="8" type="ORF">BC793_101476</name>
</gene>
<dbReference type="PANTHER" id="PTHR33885">
    <property type="entry name" value="PHAGE SHOCK PROTEIN C"/>
    <property type="match status" value="1"/>
</dbReference>
<feature type="transmembrane region" description="Helical" evidence="6">
    <location>
        <begin position="78"/>
        <end position="102"/>
    </location>
</feature>
<dbReference type="AlphaFoldDB" id="A0A316GCX4"/>
<evidence type="ECO:0000256" key="1">
    <source>
        <dbReference type="ARBA" id="ARBA00004162"/>
    </source>
</evidence>
<evidence type="ECO:0000313" key="9">
    <source>
        <dbReference type="Proteomes" id="UP000245697"/>
    </source>
</evidence>
<evidence type="ECO:0000256" key="4">
    <source>
        <dbReference type="ARBA" id="ARBA00022989"/>
    </source>
</evidence>
<evidence type="ECO:0000256" key="6">
    <source>
        <dbReference type="SAM" id="Phobius"/>
    </source>
</evidence>
<evidence type="ECO:0000256" key="5">
    <source>
        <dbReference type="ARBA" id="ARBA00023136"/>
    </source>
</evidence>
<keyword evidence="2" id="KW-1003">Cell membrane</keyword>
<proteinExistence type="predicted"/>
<protein>
    <submittedName>
        <fullName evidence="8">Phage shock protein C (PspC) family protein</fullName>
    </submittedName>
</protein>
<evidence type="ECO:0000259" key="7">
    <source>
        <dbReference type="Pfam" id="PF04024"/>
    </source>
</evidence>
<dbReference type="GO" id="GO:0005886">
    <property type="term" value="C:plasma membrane"/>
    <property type="evidence" value="ECO:0007669"/>
    <property type="project" value="UniProtKB-SubCell"/>
</dbReference>
<accession>A0A316GCX4</accession>
<keyword evidence="9" id="KW-1185">Reference proteome</keyword>
<keyword evidence="5 6" id="KW-0472">Membrane</keyword>
<dbReference type="PANTHER" id="PTHR33885:SF3">
    <property type="entry name" value="PHAGE SHOCK PROTEIN C"/>
    <property type="match status" value="1"/>
</dbReference>
<organism evidence="8 9">
    <name type="scientific">Actinoplanes xinjiangensis</name>
    <dbReference type="NCBI Taxonomy" id="512350"/>
    <lineage>
        <taxon>Bacteria</taxon>
        <taxon>Bacillati</taxon>
        <taxon>Actinomycetota</taxon>
        <taxon>Actinomycetes</taxon>
        <taxon>Micromonosporales</taxon>
        <taxon>Micromonosporaceae</taxon>
        <taxon>Actinoplanes</taxon>
    </lineage>
</organism>
<name>A0A316GCX4_9ACTN</name>
<dbReference type="Pfam" id="PF04024">
    <property type="entry name" value="PspC"/>
    <property type="match status" value="1"/>
</dbReference>
<dbReference type="Proteomes" id="UP000245697">
    <property type="component" value="Unassembled WGS sequence"/>
</dbReference>
<sequence>MEIPEIRIRAMPDATDPCPATPWSHQFTTSEGRDSLMNAVHDSLARQGLVRPQDGRMIAGVCAGLGRRFGIDPWIARMLFVLILFVVPGSQILVYPLAWILMPAEKPAWQAPAPTTL</sequence>
<reference evidence="8 9" key="1">
    <citation type="submission" date="2018-05" db="EMBL/GenBank/DDBJ databases">
        <title>Genomic Encyclopedia of Archaeal and Bacterial Type Strains, Phase II (KMG-II): from individual species to whole genera.</title>
        <authorList>
            <person name="Goeker M."/>
        </authorList>
    </citation>
    <scope>NUCLEOTIDE SEQUENCE [LARGE SCALE GENOMIC DNA]</scope>
    <source>
        <strain evidence="8 9">DSM 45184</strain>
    </source>
</reference>
<keyword evidence="4 6" id="KW-1133">Transmembrane helix</keyword>
<dbReference type="EMBL" id="QGGR01000001">
    <property type="protein sequence ID" value="PWK52467.1"/>
    <property type="molecule type" value="Genomic_DNA"/>
</dbReference>